<comment type="caution">
    <text evidence="1">The sequence shown here is derived from an EMBL/GenBank/DDBJ whole genome shotgun (WGS) entry which is preliminary data.</text>
</comment>
<dbReference type="EMBL" id="JBANQN010000003">
    <property type="protein sequence ID" value="KAK6794259.1"/>
    <property type="molecule type" value="Genomic_DNA"/>
</dbReference>
<organism evidence="1 2">
    <name type="scientific">Solanum bulbocastanum</name>
    <name type="common">Wild potato</name>
    <dbReference type="NCBI Taxonomy" id="147425"/>
    <lineage>
        <taxon>Eukaryota</taxon>
        <taxon>Viridiplantae</taxon>
        <taxon>Streptophyta</taxon>
        <taxon>Embryophyta</taxon>
        <taxon>Tracheophyta</taxon>
        <taxon>Spermatophyta</taxon>
        <taxon>Magnoliopsida</taxon>
        <taxon>eudicotyledons</taxon>
        <taxon>Gunneridae</taxon>
        <taxon>Pentapetalae</taxon>
        <taxon>asterids</taxon>
        <taxon>lamiids</taxon>
        <taxon>Solanales</taxon>
        <taxon>Solanaceae</taxon>
        <taxon>Solanoideae</taxon>
        <taxon>Solaneae</taxon>
        <taxon>Solanum</taxon>
    </lineage>
</organism>
<accession>A0AAN8YHZ0</accession>
<evidence type="ECO:0000313" key="2">
    <source>
        <dbReference type="Proteomes" id="UP001371456"/>
    </source>
</evidence>
<protein>
    <submittedName>
        <fullName evidence="1">Uncharacterized protein</fullName>
    </submittedName>
</protein>
<sequence length="76" mass="8338">MDSTINIITLSKMIPTSFIAANSSVSVTTESPMEVIARLERQIGELNPLQTQSASLTQSTENAPLCTHLHLQKLER</sequence>
<keyword evidence="2" id="KW-1185">Reference proteome</keyword>
<proteinExistence type="predicted"/>
<reference evidence="1 2" key="1">
    <citation type="submission" date="2024-02" db="EMBL/GenBank/DDBJ databases">
        <title>de novo genome assembly of Solanum bulbocastanum strain 11H21.</title>
        <authorList>
            <person name="Hosaka A.J."/>
        </authorList>
    </citation>
    <scope>NUCLEOTIDE SEQUENCE [LARGE SCALE GENOMIC DNA]</scope>
    <source>
        <tissue evidence="1">Young leaves</tissue>
    </source>
</reference>
<dbReference type="AlphaFoldDB" id="A0AAN8YHZ0"/>
<evidence type="ECO:0000313" key="1">
    <source>
        <dbReference type="EMBL" id="KAK6794259.1"/>
    </source>
</evidence>
<dbReference type="Proteomes" id="UP001371456">
    <property type="component" value="Unassembled WGS sequence"/>
</dbReference>
<name>A0AAN8YHZ0_SOLBU</name>
<gene>
    <name evidence="1" type="ORF">RDI58_007712</name>
</gene>